<feature type="non-terminal residue" evidence="3">
    <location>
        <position position="220"/>
    </location>
</feature>
<evidence type="ECO:0000313" key="3">
    <source>
        <dbReference type="EMBL" id="KKN20391.1"/>
    </source>
</evidence>
<dbReference type="InterPro" id="IPR032711">
    <property type="entry name" value="SoxY"/>
</dbReference>
<dbReference type="AlphaFoldDB" id="A0A0F9R530"/>
<dbReference type="Gene3D" id="2.60.40.10">
    <property type="entry name" value="Immunoglobulins"/>
    <property type="match status" value="1"/>
</dbReference>
<dbReference type="Pfam" id="PF13501">
    <property type="entry name" value="SoxY"/>
    <property type="match status" value="1"/>
</dbReference>
<evidence type="ECO:0000259" key="1">
    <source>
        <dbReference type="Pfam" id="PF08770"/>
    </source>
</evidence>
<evidence type="ECO:0000259" key="2">
    <source>
        <dbReference type="Pfam" id="PF13501"/>
    </source>
</evidence>
<dbReference type="InterPro" id="IPR038162">
    <property type="entry name" value="SoxY_sf"/>
</dbReference>
<dbReference type="InterPro" id="IPR030831">
    <property type="entry name" value="Fuse-rel_SoxYZ"/>
</dbReference>
<dbReference type="EMBL" id="LAZR01003247">
    <property type="protein sequence ID" value="KKN20391.1"/>
    <property type="molecule type" value="Genomic_DNA"/>
</dbReference>
<gene>
    <name evidence="3" type="ORF">LCGC14_0936190</name>
</gene>
<organism evidence="3">
    <name type="scientific">marine sediment metagenome</name>
    <dbReference type="NCBI Taxonomy" id="412755"/>
    <lineage>
        <taxon>unclassified sequences</taxon>
        <taxon>metagenomes</taxon>
        <taxon>ecological metagenomes</taxon>
    </lineage>
</organism>
<accession>A0A0F9R530</accession>
<reference evidence="3" key="1">
    <citation type="journal article" date="2015" name="Nature">
        <title>Complex archaea that bridge the gap between prokaryotes and eukaryotes.</title>
        <authorList>
            <person name="Spang A."/>
            <person name="Saw J.H."/>
            <person name="Jorgensen S.L."/>
            <person name="Zaremba-Niedzwiedzka K."/>
            <person name="Martijn J."/>
            <person name="Lind A.E."/>
            <person name="van Eijk R."/>
            <person name="Schleper C."/>
            <person name="Guy L."/>
            <person name="Ettema T.J."/>
        </authorList>
    </citation>
    <scope>NUCLEOTIDE SEQUENCE</scope>
</reference>
<dbReference type="Gene3D" id="2.60.40.2470">
    <property type="entry name" value="SoxY domain"/>
    <property type="match status" value="1"/>
</dbReference>
<evidence type="ECO:0008006" key="4">
    <source>
        <dbReference type="Google" id="ProtNLM"/>
    </source>
</evidence>
<feature type="domain" description="Sulphur oxidation protein SoxZ" evidence="1">
    <location>
        <begin position="179"/>
        <end position="219"/>
    </location>
</feature>
<name>A0A0F9R530_9ZZZZ</name>
<comment type="caution">
    <text evidence="3">The sequence shown here is derived from an EMBL/GenBank/DDBJ whole genome shotgun (WGS) entry which is preliminary data.</text>
</comment>
<protein>
    <recommendedName>
        <fullName evidence="4">Ig-like SoxY domain-containing protein</fullName>
    </recommendedName>
</protein>
<dbReference type="InterPro" id="IPR014880">
    <property type="entry name" value="SoxZ_dom"/>
</dbReference>
<dbReference type="NCBIfam" id="TIGR04557">
    <property type="entry name" value="fuse_rel_SoxYZ"/>
    <property type="match status" value="1"/>
</dbReference>
<dbReference type="Pfam" id="PF08770">
    <property type="entry name" value="SoxZ"/>
    <property type="match status" value="1"/>
</dbReference>
<dbReference type="InterPro" id="IPR013783">
    <property type="entry name" value="Ig-like_fold"/>
</dbReference>
<proteinExistence type="predicted"/>
<dbReference type="SUPFAM" id="SSF81296">
    <property type="entry name" value="E set domains"/>
    <property type="match status" value="1"/>
</dbReference>
<feature type="domain" description="Ig-like SoxY" evidence="2">
    <location>
        <begin position="51"/>
        <end position="156"/>
    </location>
</feature>
<dbReference type="InterPro" id="IPR014756">
    <property type="entry name" value="Ig_E-set"/>
</dbReference>
<sequence>MGIGDKHMFINALRHLFWVVPFAFIFSNVALADTEKNEMWPVLKEIYFENKTILTDADDWLILEAPTRAEDAATVPLTIESRRPQTAERYIKNIHIIIDDNPDPYSANFHLNPTMEHVDLTFRMRFQKYSTIRAIAEMNDGTLHMVSRFVKASGGCSAPVQKDPAAVKARMGKMQIRMREPEIGHEVPVQVLISHPNYNGLQFDQKTRGYFPAHYVKTMS</sequence>